<keyword evidence="7" id="KW-0560">Oxidoreductase</keyword>
<evidence type="ECO:0000313" key="8">
    <source>
        <dbReference type="Proteomes" id="UP000051086"/>
    </source>
</evidence>
<dbReference type="EMBL" id="CYSB01000030">
    <property type="protein sequence ID" value="CUH68128.1"/>
    <property type="molecule type" value="Genomic_DNA"/>
</dbReference>
<dbReference type="FunFam" id="1.10.45.10:FF:000001">
    <property type="entry name" value="D-lactate dehydrogenase mitochondrial"/>
    <property type="match status" value="1"/>
</dbReference>
<sequence>MDLNAVTPAFLDALRADLDARCFRDVTPNYLEEPRGRWQGQAGAVLAPGSVEEVSLILKAAHAARVPVVPYGGGTGLVGGQVMGQGPAPIILSLERMTKVRACYAQENVLVVEAGAILQDIHAVATEHDRLFPMSIAAKGSARIGGCLATNAGGVNVLRYGNTRDLVLGIEAVLPDGQIWNGLSRLRKDNTGYDLKNLMIGSEGSLGVITAAALKLSPIPAGQGTAVMVVENPAAALELLSLARSHMGEAVSAFELIHRQGLDFMAEHLPDLRQPLADAPEWSVLIDVGLARGLDPSVALETLFVEAAEAGLVSDGVIAQNEQQRHELWEMREQIPEANRLVGSISSHDISLPLSRIAEFITEGWAALTAMDDVRVNCFGHLGDGNLHFNVFPAAGKSRADYLDIRDAIKTCVHDMVARYDGSVSAEHGIGRLKVADLEKYGDPVKLALMRQIKDAFDPQGIMNPGAVLRAE</sequence>
<dbReference type="SUPFAM" id="SSF56176">
    <property type="entry name" value="FAD-binding/transporter-associated domain-like"/>
    <property type="match status" value="1"/>
</dbReference>
<dbReference type="GO" id="GO:0016491">
    <property type="term" value="F:oxidoreductase activity"/>
    <property type="evidence" value="ECO:0007669"/>
    <property type="project" value="UniProtKB-KW"/>
</dbReference>
<evidence type="ECO:0000256" key="2">
    <source>
        <dbReference type="ARBA" id="ARBA00008000"/>
    </source>
</evidence>
<protein>
    <submittedName>
        <fullName evidence="6 7">FAD-linked oxidoreductase</fullName>
        <ecNumber evidence="6 7">1.-.-.-</ecNumber>
    </submittedName>
</protein>
<gene>
    <name evidence="6" type="ORF">TL5118_02486</name>
    <name evidence="7" type="ORF">TL5120_03164</name>
</gene>
<dbReference type="EC" id="1.-.-.-" evidence="6 7"/>
<dbReference type="Gene3D" id="3.30.43.10">
    <property type="entry name" value="Uridine Diphospho-n-acetylenolpyruvylglucosamine Reductase, domain 2"/>
    <property type="match status" value="1"/>
</dbReference>
<dbReference type="Gene3D" id="1.10.45.10">
    <property type="entry name" value="Vanillyl-alcohol Oxidase, Chain A, domain 4"/>
    <property type="match status" value="1"/>
</dbReference>
<dbReference type="InterPro" id="IPR016169">
    <property type="entry name" value="FAD-bd_PCMH_sub2"/>
</dbReference>
<dbReference type="InterPro" id="IPR016167">
    <property type="entry name" value="FAD-bd_PCMH_sub1"/>
</dbReference>
<keyword evidence="4" id="KW-0274">FAD</keyword>
<dbReference type="Gene3D" id="3.30.70.2190">
    <property type="match status" value="1"/>
</dbReference>
<dbReference type="PANTHER" id="PTHR43716">
    <property type="entry name" value="D-2-HYDROXYGLUTARATE DEHYDROGENASE, MITOCHONDRIAL"/>
    <property type="match status" value="1"/>
</dbReference>
<keyword evidence="3" id="KW-0285">Flavoprotein</keyword>
<dbReference type="Pfam" id="PF01565">
    <property type="entry name" value="FAD_binding_4"/>
    <property type="match status" value="1"/>
</dbReference>
<evidence type="ECO:0000256" key="1">
    <source>
        <dbReference type="ARBA" id="ARBA00001974"/>
    </source>
</evidence>
<organism evidence="7 9">
    <name type="scientific">Thalassovita autumnalis</name>
    <dbReference type="NCBI Taxonomy" id="2072972"/>
    <lineage>
        <taxon>Bacteria</taxon>
        <taxon>Pseudomonadati</taxon>
        <taxon>Pseudomonadota</taxon>
        <taxon>Alphaproteobacteria</taxon>
        <taxon>Rhodobacterales</taxon>
        <taxon>Roseobacteraceae</taxon>
        <taxon>Thalassovita</taxon>
    </lineage>
</organism>
<dbReference type="InterPro" id="IPR006094">
    <property type="entry name" value="Oxid_FAD_bind_N"/>
</dbReference>
<evidence type="ECO:0000313" key="9">
    <source>
        <dbReference type="Proteomes" id="UP000051887"/>
    </source>
</evidence>
<dbReference type="InterPro" id="IPR051264">
    <property type="entry name" value="FAD-oxidored/transferase_4"/>
</dbReference>
<dbReference type="GO" id="GO:0071949">
    <property type="term" value="F:FAD binding"/>
    <property type="evidence" value="ECO:0007669"/>
    <property type="project" value="InterPro"/>
</dbReference>
<comment type="cofactor">
    <cofactor evidence="1">
        <name>FAD</name>
        <dbReference type="ChEBI" id="CHEBI:57692"/>
    </cofactor>
</comment>
<dbReference type="GO" id="GO:0022904">
    <property type="term" value="P:respiratory electron transport chain"/>
    <property type="evidence" value="ECO:0007669"/>
    <property type="project" value="TreeGrafter"/>
</dbReference>
<dbReference type="Gene3D" id="3.30.70.2740">
    <property type="match status" value="1"/>
</dbReference>
<dbReference type="Gene3D" id="3.30.465.10">
    <property type="match status" value="1"/>
</dbReference>
<evidence type="ECO:0000313" key="6">
    <source>
        <dbReference type="EMBL" id="CUH68128.1"/>
    </source>
</evidence>
<feature type="domain" description="FAD-binding PCMH-type" evidence="5">
    <location>
        <begin position="38"/>
        <end position="219"/>
    </location>
</feature>
<keyword evidence="8" id="KW-1185">Reference proteome</keyword>
<evidence type="ECO:0000256" key="4">
    <source>
        <dbReference type="ARBA" id="ARBA00022827"/>
    </source>
</evidence>
<dbReference type="OrthoDB" id="9811557at2"/>
<proteinExistence type="inferred from homology"/>
<dbReference type="Pfam" id="PF02913">
    <property type="entry name" value="FAD-oxidase_C"/>
    <property type="match status" value="1"/>
</dbReference>
<dbReference type="SUPFAM" id="SSF55103">
    <property type="entry name" value="FAD-linked oxidases, C-terminal domain"/>
    <property type="match status" value="1"/>
</dbReference>
<evidence type="ECO:0000256" key="3">
    <source>
        <dbReference type="ARBA" id="ARBA00022630"/>
    </source>
</evidence>
<dbReference type="AlphaFoldDB" id="A0A0N7LY03"/>
<dbReference type="EMBL" id="CYSC01000040">
    <property type="protein sequence ID" value="CUH73356.1"/>
    <property type="molecule type" value="Genomic_DNA"/>
</dbReference>
<dbReference type="InterPro" id="IPR016166">
    <property type="entry name" value="FAD-bd_PCMH"/>
</dbReference>
<dbReference type="InterPro" id="IPR016164">
    <property type="entry name" value="FAD-linked_Oxase-like_C"/>
</dbReference>
<reference evidence="6 8" key="2">
    <citation type="submission" date="2015-09" db="EMBL/GenBank/DDBJ databases">
        <authorList>
            <person name="Rodrigo-Torres L."/>
            <person name="Arahal D.R."/>
        </authorList>
    </citation>
    <scope>NUCLEOTIDE SEQUENCE [LARGE SCALE GENOMIC DNA]</scope>
    <source>
        <strain evidence="6 8">CECT 5118</strain>
    </source>
</reference>
<comment type="similarity">
    <text evidence="2">Belongs to the FAD-binding oxidoreductase/transferase type 4 family.</text>
</comment>
<evidence type="ECO:0000259" key="5">
    <source>
        <dbReference type="PROSITE" id="PS51387"/>
    </source>
</evidence>
<accession>A0A0N7LY03</accession>
<dbReference type="RefSeq" id="WP_058244512.1">
    <property type="nucleotide sequence ID" value="NZ_CYSB01000030.1"/>
</dbReference>
<reference evidence="7 9" key="1">
    <citation type="submission" date="2015-09" db="EMBL/GenBank/DDBJ databases">
        <authorList>
            <consortium name="Swine Surveillance"/>
        </authorList>
    </citation>
    <scope>NUCLEOTIDE SEQUENCE [LARGE SCALE GENOMIC DNA]</scope>
    <source>
        <strain evidence="7 9">5120</strain>
    </source>
</reference>
<dbReference type="InterPro" id="IPR016171">
    <property type="entry name" value="Vanillyl_alc_oxidase_C-sub2"/>
</dbReference>
<dbReference type="Proteomes" id="UP000051086">
    <property type="component" value="Unassembled WGS sequence"/>
</dbReference>
<dbReference type="PANTHER" id="PTHR43716:SF2">
    <property type="entry name" value="BLL6224 PROTEIN"/>
    <property type="match status" value="1"/>
</dbReference>
<dbReference type="InterPro" id="IPR004113">
    <property type="entry name" value="FAD-bd_oxidored_4_C"/>
</dbReference>
<name>A0A0N7LY03_9RHOB</name>
<dbReference type="Proteomes" id="UP000051887">
    <property type="component" value="Unassembled WGS sequence"/>
</dbReference>
<dbReference type="PROSITE" id="PS51387">
    <property type="entry name" value="FAD_PCMH"/>
    <property type="match status" value="1"/>
</dbReference>
<dbReference type="InterPro" id="IPR036318">
    <property type="entry name" value="FAD-bd_PCMH-like_sf"/>
</dbReference>
<evidence type="ECO:0000313" key="7">
    <source>
        <dbReference type="EMBL" id="CUH73356.1"/>
    </source>
</evidence>